<dbReference type="AlphaFoldDB" id="A0A0F9QSP0"/>
<dbReference type="Pfam" id="PF01555">
    <property type="entry name" value="N6_N4_Mtase"/>
    <property type="match status" value="1"/>
</dbReference>
<evidence type="ECO:0000259" key="4">
    <source>
        <dbReference type="Pfam" id="PF01555"/>
    </source>
</evidence>
<accession>A0A0F9QSP0</accession>
<evidence type="ECO:0000256" key="1">
    <source>
        <dbReference type="ARBA" id="ARBA00006594"/>
    </source>
</evidence>
<sequence>MVVYDLIEINKIYLGDNLKIIRKCPNNSINLIYLDPPFFTQSKRKLKQYSYDDKWDSLKDYLMFMNLRLKELYRVLNSTGSFYLHCNYRASHYLKMLCDKIFGYNNFRNEIVWHYRSWTTSNKIFQKMHDNILFYTKSKDYTFNIPYEPYITKGRSKYLKMSKKGGGIKPNKSKLRKDYFGDEIKMHDVWDIPIIVSNEKERLGYPTQKPEKLLNIIVNASSNEGDIILDSFCGSGTTCVSAAKLNRKFIGIDSNPDAVKLTKERLKMPVIYNKIKNDVMGLF</sequence>
<dbReference type="GO" id="GO:0032259">
    <property type="term" value="P:methylation"/>
    <property type="evidence" value="ECO:0007669"/>
    <property type="project" value="UniProtKB-KW"/>
</dbReference>
<dbReference type="EMBL" id="LAZR01001287">
    <property type="protein sequence ID" value="KKN47260.1"/>
    <property type="molecule type" value="Genomic_DNA"/>
</dbReference>
<dbReference type="PRINTS" id="PR00508">
    <property type="entry name" value="S21N4MTFRASE"/>
</dbReference>
<dbReference type="InterPro" id="IPR001091">
    <property type="entry name" value="RM_Methyltransferase"/>
</dbReference>
<dbReference type="Gene3D" id="3.40.50.150">
    <property type="entry name" value="Vaccinia Virus protein VP39"/>
    <property type="match status" value="1"/>
</dbReference>
<dbReference type="GO" id="GO:0003677">
    <property type="term" value="F:DNA binding"/>
    <property type="evidence" value="ECO:0007669"/>
    <property type="project" value="InterPro"/>
</dbReference>
<dbReference type="SUPFAM" id="SSF53335">
    <property type="entry name" value="S-adenosyl-L-methionine-dependent methyltransferases"/>
    <property type="match status" value="1"/>
</dbReference>
<dbReference type="InterPro" id="IPR029063">
    <property type="entry name" value="SAM-dependent_MTases_sf"/>
</dbReference>
<dbReference type="PANTHER" id="PTHR13370:SF3">
    <property type="entry name" value="TRNA (GUANINE(10)-N2)-METHYLTRANSFERASE HOMOLOG"/>
    <property type="match status" value="1"/>
</dbReference>
<protein>
    <recommendedName>
        <fullName evidence="4">DNA methylase N-4/N-6 domain-containing protein</fullName>
    </recommendedName>
</protein>
<name>A0A0F9QSP0_9ZZZZ</name>
<proteinExistence type="inferred from homology"/>
<reference evidence="5" key="1">
    <citation type="journal article" date="2015" name="Nature">
        <title>Complex archaea that bridge the gap between prokaryotes and eukaryotes.</title>
        <authorList>
            <person name="Spang A."/>
            <person name="Saw J.H."/>
            <person name="Jorgensen S.L."/>
            <person name="Zaremba-Niedzwiedzka K."/>
            <person name="Martijn J."/>
            <person name="Lind A.E."/>
            <person name="van Eijk R."/>
            <person name="Schleper C."/>
            <person name="Guy L."/>
            <person name="Ettema T.J."/>
        </authorList>
    </citation>
    <scope>NUCLEOTIDE SEQUENCE</scope>
</reference>
<organism evidence="5">
    <name type="scientific">marine sediment metagenome</name>
    <dbReference type="NCBI Taxonomy" id="412755"/>
    <lineage>
        <taxon>unclassified sequences</taxon>
        <taxon>metagenomes</taxon>
        <taxon>ecological metagenomes</taxon>
    </lineage>
</organism>
<dbReference type="InterPro" id="IPR002941">
    <property type="entry name" value="DNA_methylase_N4/N6"/>
</dbReference>
<evidence type="ECO:0000256" key="3">
    <source>
        <dbReference type="ARBA" id="ARBA00022679"/>
    </source>
</evidence>
<dbReference type="PROSITE" id="PS00092">
    <property type="entry name" value="N6_MTASE"/>
    <property type="match status" value="1"/>
</dbReference>
<keyword evidence="2" id="KW-0489">Methyltransferase</keyword>
<evidence type="ECO:0000313" key="5">
    <source>
        <dbReference type="EMBL" id="KKN47260.1"/>
    </source>
</evidence>
<comment type="caution">
    <text evidence="5">The sequence shown here is derived from an EMBL/GenBank/DDBJ whole genome shotgun (WGS) entry which is preliminary data.</text>
</comment>
<evidence type="ECO:0000256" key="2">
    <source>
        <dbReference type="ARBA" id="ARBA00022603"/>
    </source>
</evidence>
<dbReference type="InterPro" id="IPR002052">
    <property type="entry name" value="DNA_methylase_N6_adenine_CS"/>
</dbReference>
<dbReference type="PANTHER" id="PTHR13370">
    <property type="entry name" value="RNA METHYLASE-RELATED"/>
    <property type="match status" value="1"/>
</dbReference>
<dbReference type="GO" id="GO:0005737">
    <property type="term" value="C:cytoplasm"/>
    <property type="evidence" value="ECO:0007669"/>
    <property type="project" value="TreeGrafter"/>
</dbReference>
<keyword evidence="3" id="KW-0808">Transferase</keyword>
<comment type="similarity">
    <text evidence="1">Belongs to the N(4)/N(6)-methyltransferase family.</text>
</comment>
<gene>
    <name evidence="5" type="ORF">LCGC14_0664810</name>
</gene>
<feature type="domain" description="DNA methylase N-4/N-6" evidence="4">
    <location>
        <begin position="29"/>
        <end position="264"/>
    </location>
</feature>
<dbReference type="GO" id="GO:0008170">
    <property type="term" value="F:N-methyltransferase activity"/>
    <property type="evidence" value="ECO:0007669"/>
    <property type="project" value="InterPro"/>
</dbReference>